<dbReference type="Gene3D" id="2.170.130.10">
    <property type="entry name" value="TonB-dependent receptor, plug domain"/>
    <property type="match status" value="1"/>
</dbReference>
<dbReference type="GO" id="GO:0009279">
    <property type="term" value="C:cell outer membrane"/>
    <property type="evidence" value="ECO:0007669"/>
    <property type="project" value="UniProtKB-SubCell"/>
</dbReference>
<sequence>MKKSIHFLLGGLCLFLSAFSPVWAQTSVASSTSVQNRGTISGVVTDAATGKPIEFATVALTRQNATQSLDGVLTNDKGAFTLNSVPVGTYEVKVSFVGYVSQQVSPVIVAEQQLSVHVAPLQLSPEAHKLKEVTVVGQKPLIEDKVDRLVYNADQDISNSGGNAADVLRKVPSLSVDMDGNVQLRGSANVRVLVNNKTSTLMATSLADALRQIPADMIKSVEVITSPSAKYDAEGSAGIINIITKKNTLQGLTGNAGGLVGTQSQSFYSSLSTRRQKWGVTLGASAFRYDVPKGFGMYRREFAEGEDIITRQEGEGKVYGGGSSAQLGLDYDLDSANLFSLGIKFNQGRYQGKNEQITTTTSSAGYPYIRNTNQYQYTPLGLDLNLDYTHIFQPQQELTVLAQFSQSDHGNFVDQDHFTQADDLFYLQRNTNQNSNQEITFQTDYTHPVTNNATLEVGLKAILRNAQSDGRYDIRFPLEGRALPDQNSLNYQQDVAAGYLSYGFKMGKHYALKVGGRYEHTWLSGDFTTTQTSLSQRYHIFIPSFSVSRTFKENHTVKVNYTQRIQRPHIFLLNPYRDSRDPKSVFYGNPALEPERTHLYELGYSTFFNTSSLTSSLYVRQIDNAIQMVTLQIEDGVAQNTYVNAGNLLSYGLTVAGSVKPLAALSVNGDINWYYNQLQGAGFRNAGWQYNLNLTTGYEFGKGFTGQFSGLFGSSRVTLQGRALPWQQYSLAVKKEFWNKKASLTLAVNNPFTKSVNFGQETVTDAFVQTNENRNFNRALRLSFDYKFGQQNASKNPARKKKTIRNDDVKQGE</sequence>
<keyword evidence="6 7" id="KW-0998">Cell outer membrane</keyword>
<evidence type="ECO:0000256" key="9">
    <source>
        <dbReference type="SAM" id="SignalP"/>
    </source>
</evidence>
<feature type="domain" description="TonB-dependent receptor plug" evidence="10">
    <location>
        <begin position="153"/>
        <end position="239"/>
    </location>
</feature>
<dbReference type="InterPro" id="IPR008969">
    <property type="entry name" value="CarboxyPept-like_regulatory"/>
</dbReference>
<evidence type="ECO:0000313" key="12">
    <source>
        <dbReference type="EMBL" id="QHL87911.1"/>
    </source>
</evidence>
<evidence type="ECO:0000256" key="8">
    <source>
        <dbReference type="SAM" id="MobiDB-lite"/>
    </source>
</evidence>
<comment type="similarity">
    <text evidence="7">Belongs to the TonB-dependent receptor family.</text>
</comment>
<organism evidence="12 13">
    <name type="scientific">Nibribacter ruber</name>
    <dbReference type="NCBI Taxonomy" id="2698458"/>
    <lineage>
        <taxon>Bacteria</taxon>
        <taxon>Pseudomonadati</taxon>
        <taxon>Bacteroidota</taxon>
        <taxon>Cytophagia</taxon>
        <taxon>Cytophagales</taxon>
        <taxon>Hymenobacteraceae</taxon>
        <taxon>Nibribacter</taxon>
    </lineage>
</organism>
<dbReference type="InterPro" id="IPR036942">
    <property type="entry name" value="Beta-barrel_TonB_sf"/>
</dbReference>
<evidence type="ECO:0000256" key="6">
    <source>
        <dbReference type="ARBA" id="ARBA00023237"/>
    </source>
</evidence>
<gene>
    <name evidence="12" type="ORF">GU926_10905</name>
</gene>
<evidence type="ECO:0000256" key="7">
    <source>
        <dbReference type="PROSITE-ProRule" id="PRU01360"/>
    </source>
</evidence>
<keyword evidence="12" id="KW-0675">Receptor</keyword>
<feature type="compositionally biased region" description="Basic and acidic residues" evidence="8">
    <location>
        <begin position="804"/>
        <end position="813"/>
    </location>
</feature>
<keyword evidence="4 7" id="KW-0812">Transmembrane</keyword>
<dbReference type="AlphaFoldDB" id="A0A6P1P0N4"/>
<evidence type="ECO:0000259" key="11">
    <source>
        <dbReference type="Pfam" id="PF14905"/>
    </source>
</evidence>
<dbReference type="InterPro" id="IPR039426">
    <property type="entry name" value="TonB-dep_rcpt-like"/>
</dbReference>
<keyword evidence="13" id="KW-1185">Reference proteome</keyword>
<evidence type="ECO:0000256" key="3">
    <source>
        <dbReference type="ARBA" id="ARBA00022452"/>
    </source>
</evidence>
<feature type="signal peptide" evidence="9">
    <location>
        <begin position="1"/>
        <end position="24"/>
    </location>
</feature>
<dbReference type="RefSeq" id="WP_160691767.1">
    <property type="nucleotide sequence ID" value="NZ_CP047897.1"/>
</dbReference>
<dbReference type="PANTHER" id="PTHR40980">
    <property type="entry name" value="PLUG DOMAIN-CONTAINING PROTEIN"/>
    <property type="match status" value="1"/>
</dbReference>
<dbReference type="InterPro" id="IPR041700">
    <property type="entry name" value="OMP_b-brl_3"/>
</dbReference>
<evidence type="ECO:0000256" key="2">
    <source>
        <dbReference type="ARBA" id="ARBA00022448"/>
    </source>
</evidence>
<feature type="domain" description="Outer membrane protein beta-barrel" evidence="11">
    <location>
        <begin position="394"/>
        <end position="786"/>
    </location>
</feature>
<dbReference type="SUPFAM" id="SSF49464">
    <property type="entry name" value="Carboxypeptidase regulatory domain-like"/>
    <property type="match status" value="1"/>
</dbReference>
<dbReference type="PROSITE" id="PS52016">
    <property type="entry name" value="TONB_DEPENDENT_REC_3"/>
    <property type="match status" value="1"/>
</dbReference>
<keyword evidence="5 7" id="KW-0472">Membrane</keyword>
<feature type="chain" id="PRO_5027108012" evidence="9">
    <location>
        <begin position="25"/>
        <end position="813"/>
    </location>
</feature>
<name>A0A6P1P0N4_9BACT</name>
<keyword evidence="9" id="KW-0732">Signal</keyword>
<dbReference type="KEGG" id="nib:GU926_10905"/>
<dbReference type="InterPro" id="IPR012910">
    <property type="entry name" value="Plug_dom"/>
</dbReference>
<evidence type="ECO:0000313" key="13">
    <source>
        <dbReference type="Proteomes" id="UP000464214"/>
    </source>
</evidence>
<evidence type="ECO:0000256" key="4">
    <source>
        <dbReference type="ARBA" id="ARBA00022692"/>
    </source>
</evidence>
<dbReference type="Pfam" id="PF07715">
    <property type="entry name" value="Plug"/>
    <property type="match status" value="1"/>
</dbReference>
<evidence type="ECO:0000259" key="10">
    <source>
        <dbReference type="Pfam" id="PF07715"/>
    </source>
</evidence>
<dbReference type="Proteomes" id="UP000464214">
    <property type="component" value="Chromosome"/>
</dbReference>
<dbReference type="Gene3D" id="2.60.40.1120">
    <property type="entry name" value="Carboxypeptidase-like, regulatory domain"/>
    <property type="match status" value="1"/>
</dbReference>
<dbReference type="Gene3D" id="2.40.170.20">
    <property type="entry name" value="TonB-dependent receptor, beta-barrel domain"/>
    <property type="match status" value="1"/>
</dbReference>
<dbReference type="SUPFAM" id="SSF56935">
    <property type="entry name" value="Porins"/>
    <property type="match status" value="1"/>
</dbReference>
<dbReference type="Pfam" id="PF14905">
    <property type="entry name" value="OMP_b-brl_3"/>
    <property type="match status" value="1"/>
</dbReference>
<feature type="region of interest" description="Disordered" evidence="8">
    <location>
        <begin position="792"/>
        <end position="813"/>
    </location>
</feature>
<dbReference type="PANTHER" id="PTHR40980:SF4">
    <property type="entry name" value="TONB-DEPENDENT RECEPTOR-LIKE BETA-BARREL DOMAIN-CONTAINING PROTEIN"/>
    <property type="match status" value="1"/>
</dbReference>
<accession>A0A6P1P0N4</accession>
<evidence type="ECO:0000256" key="5">
    <source>
        <dbReference type="ARBA" id="ARBA00023136"/>
    </source>
</evidence>
<comment type="subcellular location">
    <subcellularLocation>
        <location evidence="1 7">Cell outer membrane</location>
        <topology evidence="1 7">Multi-pass membrane protein</topology>
    </subcellularLocation>
</comment>
<reference evidence="12 13" key="1">
    <citation type="submission" date="2020-01" db="EMBL/GenBank/DDBJ databases">
        <authorList>
            <person name="Kim M."/>
        </authorList>
    </citation>
    <scope>NUCLEOTIDE SEQUENCE [LARGE SCALE GENOMIC DNA]</scope>
    <source>
        <strain evidence="12 13">BT10</strain>
    </source>
</reference>
<proteinExistence type="inferred from homology"/>
<keyword evidence="2 7" id="KW-0813">Transport</keyword>
<keyword evidence="3 7" id="KW-1134">Transmembrane beta strand</keyword>
<dbReference type="Pfam" id="PF13620">
    <property type="entry name" value="CarboxypepD_reg"/>
    <property type="match status" value="1"/>
</dbReference>
<protein>
    <submittedName>
        <fullName evidence="12">TonB-dependent receptor</fullName>
    </submittedName>
</protein>
<dbReference type="EMBL" id="CP047897">
    <property type="protein sequence ID" value="QHL87911.1"/>
    <property type="molecule type" value="Genomic_DNA"/>
</dbReference>
<dbReference type="InterPro" id="IPR037066">
    <property type="entry name" value="Plug_dom_sf"/>
</dbReference>
<evidence type="ECO:0000256" key="1">
    <source>
        <dbReference type="ARBA" id="ARBA00004571"/>
    </source>
</evidence>